<organism evidence="1 2">
    <name type="scientific">Dipteronia sinensis</name>
    <dbReference type="NCBI Taxonomy" id="43782"/>
    <lineage>
        <taxon>Eukaryota</taxon>
        <taxon>Viridiplantae</taxon>
        <taxon>Streptophyta</taxon>
        <taxon>Embryophyta</taxon>
        <taxon>Tracheophyta</taxon>
        <taxon>Spermatophyta</taxon>
        <taxon>Magnoliopsida</taxon>
        <taxon>eudicotyledons</taxon>
        <taxon>Gunneridae</taxon>
        <taxon>Pentapetalae</taxon>
        <taxon>rosids</taxon>
        <taxon>malvids</taxon>
        <taxon>Sapindales</taxon>
        <taxon>Sapindaceae</taxon>
        <taxon>Hippocastanoideae</taxon>
        <taxon>Acereae</taxon>
        <taxon>Dipteronia</taxon>
    </lineage>
</organism>
<evidence type="ECO:0000313" key="2">
    <source>
        <dbReference type="Proteomes" id="UP001281410"/>
    </source>
</evidence>
<proteinExistence type="predicted"/>
<name>A0AAE0ASJ9_9ROSI</name>
<sequence length="90" mass="10491">MTKILLPPQDFFFHRRCNRERKERDGRRDVEEFGSKMKKILVAIADGLGSCPIQMVLEDGDHNFLKQVVDLELPRPSTLFQSTTPSFHFQ</sequence>
<dbReference type="EMBL" id="JANJYJ010000003">
    <property type="protein sequence ID" value="KAK3222807.1"/>
    <property type="molecule type" value="Genomic_DNA"/>
</dbReference>
<keyword evidence="2" id="KW-1185">Reference proteome</keyword>
<comment type="caution">
    <text evidence="1">The sequence shown here is derived from an EMBL/GenBank/DDBJ whole genome shotgun (WGS) entry which is preliminary data.</text>
</comment>
<evidence type="ECO:0000313" key="1">
    <source>
        <dbReference type="EMBL" id="KAK3222807.1"/>
    </source>
</evidence>
<gene>
    <name evidence="1" type="ORF">Dsin_009832</name>
</gene>
<dbReference type="AlphaFoldDB" id="A0AAE0ASJ9"/>
<dbReference type="Proteomes" id="UP001281410">
    <property type="component" value="Unassembled WGS sequence"/>
</dbReference>
<accession>A0AAE0ASJ9</accession>
<reference evidence="1" key="1">
    <citation type="journal article" date="2023" name="Plant J.">
        <title>Genome sequences and population genomics provide insights into the demographic history, inbreeding, and mutation load of two 'living fossil' tree species of Dipteronia.</title>
        <authorList>
            <person name="Feng Y."/>
            <person name="Comes H.P."/>
            <person name="Chen J."/>
            <person name="Zhu S."/>
            <person name="Lu R."/>
            <person name="Zhang X."/>
            <person name="Li P."/>
            <person name="Qiu J."/>
            <person name="Olsen K.M."/>
            <person name="Qiu Y."/>
        </authorList>
    </citation>
    <scope>NUCLEOTIDE SEQUENCE</scope>
    <source>
        <strain evidence="1">NBL</strain>
    </source>
</reference>
<protein>
    <submittedName>
        <fullName evidence="1">Uncharacterized protein</fullName>
    </submittedName>
</protein>